<evidence type="ECO:0000259" key="1">
    <source>
        <dbReference type="Pfam" id="PF13362"/>
    </source>
</evidence>
<organism evidence="2 3">
    <name type="scientific">Dankookia rubra</name>
    <dbReference type="NCBI Taxonomy" id="1442381"/>
    <lineage>
        <taxon>Bacteria</taxon>
        <taxon>Pseudomonadati</taxon>
        <taxon>Pseudomonadota</taxon>
        <taxon>Alphaproteobacteria</taxon>
        <taxon>Acetobacterales</taxon>
        <taxon>Roseomonadaceae</taxon>
        <taxon>Dankookia</taxon>
    </lineage>
</organism>
<protein>
    <recommendedName>
        <fullName evidence="1">Toprim domain-containing protein</fullName>
    </recommendedName>
</protein>
<accession>A0A4R5Q4X9</accession>
<dbReference type="EMBL" id="SMSJ01000170">
    <property type="protein sequence ID" value="TDH57992.1"/>
    <property type="molecule type" value="Genomic_DNA"/>
</dbReference>
<dbReference type="Proteomes" id="UP000295096">
    <property type="component" value="Unassembled WGS sequence"/>
</dbReference>
<feature type="domain" description="Toprim" evidence="1">
    <location>
        <begin position="203"/>
        <end position="306"/>
    </location>
</feature>
<name>A0A4R5Q4X9_9PROT</name>
<comment type="caution">
    <text evidence="2">The sequence shown here is derived from an EMBL/GenBank/DDBJ whole genome shotgun (WGS) entry which is preliminary data.</text>
</comment>
<dbReference type="Pfam" id="PF13362">
    <property type="entry name" value="Toprim_3"/>
    <property type="match status" value="1"/>
</dbReference>
<proteinExistence type="predicted"/>
<sequence length="1280" mass="138788">MSATRPFNEAEGLAEFGDAIRAGGLRLKGIPVMDGQWHRAAAEGDRGARKSGRYRGYLDGVRPAGFIENFKTGFAAPWKANGPLPKMSAATRDAALATAAEANAAAEQRRQARQNTVARRSAIVWEGSPPAPLDHAYFRAKGITGTGLRVDRRGRLRVPMFDLDGKLRGLQSIAPDGRKLFAKGGQVRGTHLLMGDVRPGGVLLIGEGFATGATLREVPDVAVAVAFTKANYVAIAQHYLAQYPGLRVGFCGDNDHHLPRRAKPLPNVGREAAEAAAKATGGTAIVPSFEVDDEGSDWNDWAAIHGLDALRAAITAALPPEPPPLPQTVTLDETSSLLQASISSWIPEEFGRVEARIRRAVAEVAWGHNATPPPAFLPQPEPHTIEALPRGSAGLELIQSSMSGGKTWWLATCAVDAIVKNPTVLGLRRRMAIVCANHLLAKAVVAACRKAGEPHGIRTSWYLGYDAENPASPGERMCPAHALRRQANAAGLDSNKACKARIRPDDAEDGENAAGRFVYCSRHPNNPNRTLPPCGYLSNDLDGDIVVFAGWGTMVRSLKKQFRRHVTLEKRGTEGGEKGGTIKVEVPPFDALICDEMDLDQLLSRLAPINEEDTEEAGRTNAGLSLDRIQPEVWPDMLQTDLWSWEAGASYHDLHDMAECRRLLRAARDALVSGPMSPKAMAAVSDPGGWRSASRWVWKAKSQDASAVRPNMRPDTLRERTTTLREHNRMVGTQALLLRLIAEMVEHCPEDEITELVAVFDGRVRMQHAHDLAPWMAELSPLLCDAKNQLDFLATWWPERKLRTSIVIQHADAGVRHVVAHDRMGTYSSLTPGKGGDTKRVTTATNKATASADRADILAWLFDGKAMIGGPKGLNRHAQDLHKARQAILATGPTREEVRWIHFGAGRGLNIAEDVRAQFDEGRPLPPSRDVEITRALLRHGRPVPIEERGYILVPSFHRMTDGTVRRAERYGHRDPVADALVRLYSVDELEQLEQRSRPRRRDASRPLLTMSLSKLPLEDGRRVDELVSARDLEMLHPEAVAAARGFVVNRKDRGAVRLLAEALRSLDSDATHDREVDARRLSDRLRGFSSAGIWEAANAALTLSAQAAGDLVAAASPEALAVSATFGDGWAGPARTKIMGEAVMCFWHVARVRLPGLTQWTRVAVRGRHRAAAAAALATLLGEGATVEWSTAPTRPEPPQPASESPAMQMVHAGIVLRDPDHAMAAFPGICTSRGDATRAIAEALSAIGQGTGNSSKNPSSAGNPYIIDPAWAILNQAA</sequence>
<dbReference type="RefSeq" id="WP_133293154.1">
    <property type="nucleotide sequence ID" value="NZ_SMSJ01000170.1"/>
</dbReference>
<keyword evidence="3" id="KW-1185">Reference proteome</keyword>
<evidence type="ECO:0000313" key="2">
    <source>
        <dbReference type="EMBL" id="TDH57992.1"/>
    </source>
</evidence>
<evidence type="ECO:0000313" key="3">
    <source>
        <dbReference type="Proteomes" id="UP000295096"/>
    </source>
</evidence>
<dbReference type="OrthoDB" id="1826980at2"/>
<gene>
    <name evidence="2" type="ORF">E2C06_34950</name>
</gene>
<reference evidence="2 3" key="1">
    <citation type="journal article" date="2016" name="J. Microbiol.">
        <title>Dankookia rubra gen. nov., sp. nov., an alphaproteobacterium isolated from sediment of a shallow stream.</title>
        <authorList>
            <person name="Kim W.H."/>
            <person name="Kim D.H."/>
            <person name="Kang K."/>
            <person name="Ahn T.Y."/>
        </authorList>
    </citation>
    <scope>NUCLEOTIDE SEQUENCE [LARGE SCALE GENOMIC DNA]</scope>
    <source>
        <strain evidence="2 3">JCM30602</strain>
    </source>
</reference>
<dbReference type="AlphaFoldDB" id="A0A4R5Q4X9"/>
<dbReference type="InterPro" id="IPR006171">
    <property type="entry name" value="TOPRIM_dom"/>
</dbReference>